<dbReference type="GO" id="GO:0046813">
    <property type="term" value="P:receptor-mediated virion attachment to host cell"/>
    <property type="evidence" value="ECO:0007669"/>
    <property type="project" value="TreeGrafter"/>
</dbReference>
<dbReference type="GO" id="GO:0009279">
    <property type="term" value="C:cell outer membrane"/>
    <property type="evidence" value="ECO:0007669"/>
    <property type="project" value="TreeGrafter"/>
</dbReference>
<dbReference type="Pfam" id="PF00515">
    <property type="entry name" value="TPR_1"/>
    <property type="match status" value="1"/>
</dbReference>
<dbReference type="KEGG" id="tsph:KIH39_15185"/>
<dbReference type="SMART" id="SM00028">
    <property type="entry name" value="TPR"/>
    <property type="match status" value="2"/>
</dbReference>
<dbReference type="PANTHER" id="PTHR44858">
    <property type="entry name" value="TETRATRICOPEPTIDE REPEAT PROTEIN 6"/>
    <property type="match status" value="1"/>
</dbReference>
<dbReference type="EMBL" id="CP074694">
    <property type="protein sequence ID" value="QVL30196.1"/>
    <property type="molecule type" value="Genomic_DNA"/>
</dbReference>
<keyword evidence="2 3" id="KW-0802">TPR repeat</keyword>
<accession>A0A8E6B1Z9</accession>
<evidence type="ECO:0000313" key="5">
    <source>
        <dbReference type="Proteomes" id="UP000676194"/>
    </source>
</evidence>
<evidence type="ECO:0000256" key="1">
    <source>
        <dbReference type="ARBA" id="ARBA00022737"/>
    </source>
</evidence>
<dbReference type="InterPro" id="IPR050498">
    <property type="entry name" value="Ycf3"/>
</dbReference>
<proteinExistence type="predicted"/>
<keyword evidence="1" id="KW-0677">Repeat</keyword>
<dbReference type="InterPro" id="IPR011990">
    <property type="entry name" value="TPR-like_helical_dom_sf"/>
</dbReference>
<dbReference type="PANTHER" id="PTHR44858:SF1">
    <property type="entry name" value="UDP-N-ACETYLGLUCOSAMINE--PEPTIDE N-ACETYLGLUCOSAMINYLTRANSFERASE SPINDLY-RELATED"/>
    <property type="match status" value="1"/>
</dbReference>
<protein>
    <submittedName>
        <fullName evidence="4">Tetratricopeptide repeat protein</fullName>
    </submittedName>
</protein>
<dbReference type="PROSITE" id="PS50293">
    <property type="entry name" value="TPR_REGION"/>
    <property type="match status" value="1"/>
</dbReference>
<name>A0A8E6B1Z9_9BACT</name>
<keyword evidence="5" id="KW-1185">Reference proteome</keyword>
<reference evidence="4" key="1">
    <citation type="submission" date="2021-05" db="EMBL/GenBank/DDBJ databases">
        <title>Complete genome sequence of the cellulolytic planctomycete Telmatocola sphagniphila SP2T and characterization of the first cellulase from planctomycetes.</title>
        <authorList>
            <person name="Rakitin A.L."/>
            <person name="Beletsky A.V."/>
            <person name="Naumoff D.G."/>
            <person name="Kulichevskaya I.S."/>
            <person name="Mardanov A.V."/>
            <person name="Ravin N.V."/>
            <person name="Dedysh S.N."/>
        </authorList>
    </citation>
    <scope>NUCLEOTIDE SEQUENCE</scope>
    <source>
        <strain evidence="4">SP2T</strain>
    </source>
</reference>
<dbReference type="Proteomes" id="UP000676194">
    <property type="component" value="Chromosome"/>
</dbReference>
<evidence type="ECO:0000313" key="4">
    <source>
        <dbReference type="EMBL" id="QVL30196.1"/>
    </source>
</evidence>
<organism evidence="4 5">
    <name type="scientific">Telmatocola sphagniphila</name>
    <dbReference type="NCBI Taxonomy" id="1123043"/>
    <lineage>
        <taxon>Bacteria</taxon>
        <taxon>Pseudomonadati</taxon>
        <taxon>Planctomycetota</taxon>
        <taxon>Planctomycetia</taxon>
        <taxon>Gemmatales</taxon>
        <taxon>Gemmataceae</taxon>
    </lineage>
</organism>
<gene>
    <name evidence="4" type="ORF">KIH39_15185</name>
</gene>
<dbReference type="InterPro" id="IPR019734">
    <property type="entry name" value="TPR_rpt"/>
</dbReference>
<evidence type="ECO:0000256" key="3">
    <source>
        <dbReference type="PROSITE-ProRule" id="PRU00339"/>
    </source>
</evidence>
<dbReference type="PROSITE" id="PS50005">
    <property type="entry name" value="TPR"/>
    <property type="match status" value="1"/>
</dbReference>
<sequence>MARKQDQKQIKFSDWSNNKRIYYELSNFPVFTVDSEKEGLLRIWDGFREGWVIKNDFILIADAPEFFSDIYKADPNQTWALYRRAVAWDKKGELDNAIMDYTTYLGKNPKDTRAYLNRGHAWFCKKEYDKALSDFNEAIRLDPNEAIAYGNRGNVWRGKKEYDKASPIILK</sequence>
<dbReference type="SUPFAM" id="SSF48452">
    <property type="entry name" value="TPR-like"/>
    <property type="match status" value="1"/>
</dbReference>
<evidence type="ECO:0000256" key="2">
    <source>
        <dbReference type="ARBA" id="ARBA00022803"/>
    </source>
</evidence>
<dbReference type="RefSeq" id="WP_213494080.1">
    <property type="nucleotide sequence ID" value="NZ_CP074694.1"/>
</dbReference>
<feature type="repeat" description="TPR" evidence="3">
    <location>
        <begin position="112"/>
        <end position="145"/>
    </location>
</feature>
<dbReference type="AlphaFoldDB" id="A0A8E6B1Z9"/>
<dbReference type="Gene3D" id="1.25.40.10">
    <property type="entry name" value="Tetratricopeptide repeat domain"/>
    <property type="match status" value="2"/>
</dbReference>